<dbReference type="Proteomes" id="UP000077355">
    <property type="component" value="Unassembled WGS sequence"/>
</dbReference>
<dbReference type="Pfam" id="PF18933">
    <property type="entry name" value="PsbP_2"/>
    <property type="match status" value="1"/>
</dbReference>
<proteinExistence type="predicted"/>
<organism evidence="2 3">
    <name type="scientific">Paenibacillus antarcticus</name>
    <dbReference type="NCBI Taxonomy" id="253703"/>
    <lineage>
        <taxon>Bacteria</taxon>
        <taxon>Bacillati</taxon>
        <taxon>Bacillota</taxon>
        <taxon>Bacilli</taxon>
        <taxon>Bacillales</taxon>
        <taxon>Paenibacillaceae</taxon>
        <taxon>Paenibacillus</taxon>
    </lineage>
</organism>
<gene>
    <name evidence="2" type="ORF">PBAT_06400</name>
</gene>
<name>A0A168Q2V0_9BACL</name>
<dbReference type="RefSeq" id="WP_068647691.1">
    <property type="nucleotide sequence ID" value="NZ_CP043611.1"/>
</dbReference>
<protein>
    <submittedName>
        <fullName evidence="2">Uncharacterized protein</fullName>
    </submittedName>
</protein>
<keyword evidence="3" id="KW-1185">Reference proteome</keyword>
<evidence type="ECO:0000256" key="1">
    <source>
        <dbReference type="SAM" id="MobiDB-lite"/>
    </source>
</evidence>
<comment type="caution">
    <text evidence="2">The sequence shown here is derived from an EMBL/GenBank/DDBJ whole genome shotgun (WGS) entry which is preliminary data.</text>
</comment>
<dbReference type="EMBL" id="LVJI01000007">
    <property type="protein sequence ID" value="OAB47328.1"/>
    <property type="molecule type" value="Genomic_DNA"/>
</dbReference>
<dbReference type="OrthoDB" id="2554669at2"/>
<evidence type="ECO:0000313" key="3">
    <source>
        <dbReference type="Proteomes" id="UP000077355"/>
    </source>
</evidence>
<dbReference type="AlphaFoldDB" id="A0A168Q2V0"/>
<accession>A0A168Q2V0</accession>
<sequence length="387" mass="43445">MLTLILRNINQQQEEENTMTSNMRLKLILLTAIVVTGVLSGCAGKEGEVSTTQVSPDQQQSNNTTNDSKTPELKGTVIKNANEDVQLTFPTDWKESKELNDIAIIASANESKLKYAMVIANQKSDFSEGATLDDFVNIFKENTKVTVKEMEILSTKDIEIDDASARLVEFTGVVNMSKVHYLVALIEKNNRFYQIISWSSEAKFSNHKDEFLQIIQSFQVLKEDDSLSLSPAIKPDQGTTSEIKSKSGLVAINLPTNWVEQTNLMPDADIQASRIVTEDYVGVISEGKENFGKLEDYHKLIVDGQENGGALKNLKISDPIKIKVDERDALEFEVTGEVNKVKVGYLITLVDHPKHFTQVIFWTIDQYFKDRKPVYQGITQTLTLNEK</sequence>
<feature type="compositionally biased region" description="Polar residues" evidence="1">
    <location>
        <begin position="49"/>
        <end position="68"/>
    </location>
</feature>
<reference evidence="2 3" key="1">
    <citation type="submission" date="2016-03" db="EMBL/GenBank/DDBJ databases">
        <title>Draft genome sequence of Paenibacillus antarcticus CECT 5836.</title>
        <authorList>
            <person name="Shin S.-K."/>
            <person name="Yi H."/>
        </authorList>
    </citation>
    <scope>NUCLEOTIDE SEQUENCE [LARGE SCALE GENOMIC DNA]</scope>
    <source>
        <strain evidence="2 3">CECT 5836</strain>
    </source>
</reference>
<evidence type="ECO:0000313" key="2">
    <source>
        <dbReference type="EMBL" id="OAB47328.1"/>
    </source>
</evidence>
<dbReference type="Gene3D" id="3.40.1000.10">
    <property type="entry name" value="Mog1/PsbP, alpha/beta/alpha sandwich"/>
    <property type="match status" value="2"/>
</dbReference>
<feature type="region of interest" description="Disordered" evidence="1">
    <location>
        <begin position="48"/>
        <end position="77"/>
    </location>
</feature>